<gene>
    <name evidence="1" type="ORF">I5Q09_16550</name>
</gene>
<dbReference type="Proteomes" id="UP000638986">
    <property type="component" value="Unassembled WGS sequence"/>
</dbReference>
<protein>
    <submittedName>
        <fullName evidence="1">Carbohydrate porin</fullName>
    </submittedName>
</protein>
<reference evidence="1 2" key="1">
    <citation type="submission" date="2020-11" db="EMBL/GenBank/DDBJ databases">
        <title>Enhanced detection system for hospital associated transmission using whole genome sequencing surveillance.</title>
        <authorList>
            <person name="Harrison L.H."/>
            <person name="Van Tyne D."/>
            <person name="Marsh J.W."/>
            <person name="Griffith M.P."/>
            <person name="Snyder D.J."/>
            <person name="Cooper V.S."/>
            <person name="Mustapha M."/>
        </authorList>
    </citation>
    <scope>NUCLEOTIDE SEQUENCE [LARGE SCALE GENOMIC DNA]</scope>
    <source>
        <strain evidence="1 2">PSB00013</strain>
    </source>
</reference>
<accession>A0ABS0MWA5</accession>
<dbReference type="Pfam" id="PF02264">
    <property type="entry name" value="LamB"/>
    <property type="match status" value="1"/>
</dbReference>
<evidence type="ECO:0000313" key="1">
    <source>
        <dbReference type="EMBL" id="MBH3440298.1"/>
    </source>
</evidence>
<sequence>MTTPRTLTKLTVAPIWSPNGPSFRKARPEVHFYVTYAVWSRGAQRAADPLAPGLALSSTGVFGADRHSAHIGAQLERLW</sequence>
<organism evidence="1 2">
    <name type="scientific">Pseudomonas luteola</name>
    <dbReference type="NCBI Taxonomy" id="47886"/>
    <lineage>
        <taxon>Bacteria</taxon>
        <taxon>Pseudomonadati</taxon>
        <taxon>Pseudomonadota</taxon>
        <taxon>Gammaproteobacteria</taxon>
        <taxon>Pseudomonadales</taxon>
        <taxon>Pseudomonadaceae</taxon>
        <taxon>Pseudomonas</taxon>
    </lineage>
</organism>
<dbReference type="SUPFAM" id="SSF56935">
    <property type="entry name" value="Porins"/>
    <property type="match status" value="1"/>
</dbReference>
<name>A0ABS0MWA5_PSELU</name>
<dbReference type="Gene3D" id="2.40.170.10">
    <property type="entry name" value="Porin, LamB type"/>
    <property type="match status" value="1"/>
</dbReference>
<evidence type="ECO:0000313" key="2">
    <source>
        <dbReference type="Proteomes" id="UP000638986"/>
    </source>
</evidence>
<proteinExistence type="predicted"/>
<comment type="caution">
    <text evidence="1">The sequence shown here is derived from an EMBL/GenBank/DDBJ whole genome shotgun (WGS) entry which is preliminary data.</text>
</comment>
<dbReference type="InterPro" id="IPR003192">
    <property type="entry name" value="Porin_LamB"/>
</dbReference>
<dbReference type="InterPro" id="IPR036998">
    <property type="entry name" value="Porin_LamB_sf"/>
</dbReference>
<dbReference type="EMBL" id="JADTXM010000011">
    <property type="protein sequence ID" value="MBH3440298.1"/>
    <property type="molecule type" value="Genomic_DNA"/>
</dbReference>